<evidence type="ECO:0000313" key="2">
    <source>
        <dbReference type="Proteomes" id="UP000198959"/>
    </source>
</evidence>
<dbReference type="STRING" id="145854.GA0074692_4951"/>
<dbReference type="RefSeq" id="WP_091647903.1">
    <property type="nucleotide sequence ID" value="NZ_FMHW01000002.1"/>
</dbReference>
<keyword evidence="2" id="KW-1185">Reference proteome</keyword>
<organism evidence="1 2">
    <name type="scientific">Micromonospora pallida</name>
    <dbReference type="NCBI Taxonomy" id="145854"/>
    <lineage>
        <taxon>Bacteria</taxon>
        <taxon>Bacillati</taxon>
        <taxon>Actinomycetota</taxon>
        <taxon>Actinomycetes</taxon>
        <taxon>Micromonosporales</taxon>
        <taxon>Micromonosporaceae</taxon>
        <taxon>Micromonospora</taxon>
    </lineage>
</organism>
<gene>
    <name evidence="1" type="ORF">GA0074692_4951</name>
</gene>
<protein>
    <recommendedName>
        <fullName evidence="3">HEAT repeat-containing protein</fullName>
    </recommendedName>
</protein>
<evidence type="ECO:0000313" key="1">
    <source>
        <dbReference type="EMBL" id="SCL38258.1"/>
    </source>
</evidence>
<reference evidence="2" key="1">
    <citation type="submission" date="2016-06" db="EMBL/GenBank/DDBJ databases">
        <authorList>
            <person name="Varghese N."/>
            <person name="Submissions Spin"/>
        </authorList>
    </citation>
    <scope>NUCLEOTIDE SEQUENCE [LARGE SCALE GENOMIC DNA]</scope>
    <source>
        <strain evidence="2">DSM 43817</strain>
    </source>
</reference>
<proteinExistence type="predicted"/>
<evidence type="ECO:0008006" key="3">
    <source>
        <dbReference type="Google" id="ProtNLM"/>
    </source>
</evidence>
<dbReference type="Proteomes" id="UP000198959">
    <property type="component" value="Unassembled WGS sequence"/>
</dbReference>
<accession>A0A1C6T929</accession>
<dbReference type="EMBL" id="FMHW01000002">
    <property type="protein sequence ID" value="SCL38258.1"/>
    <property type="molecule type" value="Genomic_DNA"/>
</dbReference>
<dbReference type="AlphaFoldDB" id="A0A1C6T929"/>
<name>A0A1C6T929_9ACTN</name>
<sequence>MLDRIDDIDWRRLGHAYGPAADVPDQLRALCSADPTEREAAFGDLYSNIFHQGSRYEASAYAVPFLLAMVADPATPDRDLALHLLTCLAIGYDESWLPDGFPVAEYRRATEGGRELAAAKPPSSDEADDAEAEYLRGLAEADRNRLFAYYELAAYDAARAGVPVLRALLTHPEPGPRIGGAYALAWFPEEAADSLPALLAAVTTALAADGRTSAGPAADAADGRASAAGDRAADVAATALVAAGLLGSAPDSALLTDPRPVVRWAAAVARARVLGPDADDATVEELLRWTTATPRGRRRSADDVWVPFLEGDLAGYAALALRQVGPRHADRTYAALLDRLPAVDGVEALTVATEALRLAFPDGPLPAGTPPEALTGRQRRLAEMLARSPLPWSIDGSLFGNFSLLVGEYGLPRSREELRGYLG</sequence>